<dbReference type="EMBL" id="SJFN01000044">
    <property type="protein sequence ID" value="TBW33427.1"/>
    <property type="molecule type" value="Genomic_DNA"/>
</dbReference>
<reference evidence="2 3" key="1">
    <citation type="submission" date="2019-02" db="EMBL/GenBank/DDBJ databases">
        <title>Siculibacillus lacustris gen. nov., sp. nov., a new rosette-forming bacterium isolated from a freshwater crater lake (Lake St. Ana, Romania).</title>
        <authorList>
            <person name="Felfoldi T."/>
            <person name="Marton Z."/>
            <person name="Szabo A."/>
            <person name="Mentes A."/>
            <person name="Boka K."/>
            <person name="Marialigeti K."/>
            <person name="Mathe I."/>
            <person name="Koncz M."/>
            <person name="Schumann P."/>
            <person name="Toth E."/>
        </authorList>
    </citation>
    <scope>NUCLEOTIDE SEQUENCE [LARGE SCALE GENOMIC DNA]</scope>
    <source>
        <strain evidence="2 3">SA-279</strain>
    </source>
</reference>
<dbReference type="Pfam" id="PF06532">
    <property type="entry name" value="NrsF"/>
    <property type="match status" value="1"/>
</dbReference>
<gene>
    <name evidence="2" type="ORF">EYW49_20390</name>
</gene>
<dbReference type="InterPro" id="IPR009495">
    <property type="entry name" value="NrsF"/>
</dbReference>
<feature type="transmembrane region" description="Helical" evidence="1">
    <location>
        <begin position="129"/>
        <end position="146"/>
    </location>
</feature>
<organism evidence="2 3">
    <name type="scientific">Siculibacillus lacustris</name>
    <dbReference type="NCBI Taxonomy" id="1549641"/>
    <lineage>
        <taxon>Bacteria</taxon>
        <taxon>Pseudomonadati</taxon>
        <taxon>Pseudomonadota</taxon>
        <taxon>Alphaproteobacteria</taxon>
        <taxon>Hyphomicrobiales</taxon>
        <taxon>Ancalomicrobiaceae</taxon>
        <taxon>Siculibacillus</taxon>
    </lineage>
</organism>
<name>A0A4Q9VG69_9HYPH</name>
<keyword evidence="1" id="KW-0472">Membrane</keyword>
<keyword evidence="1" id="KW-0812">Transmembrane</keyword>
<evidence type="ECO:0000313" key="3">
    <source>
        <dbReference type="Proteomes" id="UP000292781"/>
    </source>
</evidence>
<keyword evidence="3" id="KW-1185">Reference proteome</keyword>
<dbReference type="OrthoDB" id="9816468at2"/>
<accession>A0A4Q9VG69</accession>
<sequence>MKTDDLIRLLAADTQVREPLGPAIAVALGVGLAVCAVLLVFQVHLRHDLLTAILQPRVAFKIGVTAAVAVLAIVLLDRIGRPGVPVVGAGRLLLLPLAAVLIAVALELAMTPAASWGERLVGRNPGWCLVYIPVFAAVPLAAILTAMRRAAPESPTRAGAVAGLAAAGMAAAFYAWHCPDDSPLFLATWYVIASAAVTGVGALLGRRLLVW</sequence>
<feature type="transmembrane region" description="Helical" evidence="1">
    <location>
        <begin position="183"/>
        <end position="205"/>
    </location>
</feature>
<dbReference type="RefSeq" id="WP_131311475.1">
    <property type="nucleotide sequence ID" value="NZ_SJFN01000044.1"/>
</dbReference>
<dbReference type="AlphaFoldDB" id="A0A4Q9VG69"/>
<feature type="transmembrane region" description="Helical" evidence="1">
    <location>
        <begin position="58"/>
        <end position="76"/>
    </location>
</feature>
<proteinExistence type="predicted"/>
<protein>
    <submittedName>
        <fullName evidence="2">DUF1109 family protein</fullName>
    </submittedName>
</protein>
<evidence type="ECO:0000313" key="2">
    <source>
        <dbReference type="EMBL" id="TBW33427.1"/>
    </source>
</evidence>
<dbReference type="Proteomes" id="UP000292781">
    <property type="component" value="Unassembled WGS sequence"/>
</dbReference>
<evidence type="ECO:0000256" key="1">
    <source>
        <dbReference type="SAM" id="Phobius"/>
    </source>
</evidence>
<comment type="caution">
    <text evidence="2">The sequence shown here is derived from an EMBL/GenBank/DDBJ whole genome shotgun (WGS) entry which is preliminary data.</text>
</comment>
<feature type="transmembrane region" description="Helical" evidence="1">
    <location>
        <begin position="158"/>
        <end position="177"/>
    </location>
</feature>
<feature type="transmembrane region" description="Helical" evidence="1">
    <location>
        <begin position="20"/>
        <end position="43"/>
    </location>
</feature>
<keyword evidence="1" id="KW-1133">Transmembrane helix</keyword>
<feature type="transmembrane region" description="Helical" evidence="1">
    <location>
        <begin position="88"/>
        <end position="109"/>
    </location>
</feature>